<protein>
    <submittedName>
        <fullName evidence="1">Uncharacterized protein</fullName>
    </submittedName>
</protein>
<proteinExistence type="predicted"/>
<dbReference type="Proteomes" id="UP001159363">
    <property type="component" value="Chromosome 15"/>
</dbReference>
<organism evidence="1 2">
    <name type="scientific">Dryococelus australis</name>
    <dbReference type="NCBI Taxonomy" id="614101"/>
    <lineage>
        <taxon>Eukaryota</taxon>
        <taxon>Metazoa</taxon>
        <taxon>Ecdysozoa</taxon>
        <taxon>Arthropoda</taxon>
        <taxon>Hexapoda</taxon>
        <taxon>Insecta</taxon>
        <taxon>Pterygota</taxon>
        <taxon>Neoptera</taxon>
        <taxon>Polyneoptera</taxon>
        <taxon>Phasmatodea</taxon>
        <taxon>Verophasmatodea</taxon>
        <taxon>Anareolatae</taxon>
        <taxon>Phasmatidae</taxon>
        <taxon>Eurycanthinae</taxon>
        <taxon>Dryococelus</taxon>
    </lineage>
</organism>
<dbReference type="EMBL" id="JARBHB010000016">
    <property type="protein sequence ID" value="KAJ8866790.1"/>
    <property type="molecule type" value="Genomic_DNA"/>
</dbReference>
<evidence type="ECO:0000313" key="2">
    <source>
        <dbReference type="Proteomes" id="UP001159363"/>
    </source>
</evidence>
<sequence length="464" mass="52384">MPLHSVGCQIEVTTAVFNTYAAITVGEVEAGHVRKHYIFPLSTSATAFTCPLQSEARRNDKRATNPAHDRWRRTVDAEMSTPVAVLQCRANTLDEAVRSIKAIPTRWQLSRSVGTLRDPVSVRRCVRPSSIRWFHTCTTAVAACPSHLVRVELFCTQNLVGHRPRHRLFRRHIGALTSLGSPLGRENEVGTGSLNEVLIGQAERVLTASADTCQKAESKYRNRMRLETASLNQYSDSHKTTYARVKRCRERKINKASERVSVDVVTRNKRPCSEHSHTPGLWNFLTNFAIGNSLKRPSCVSIWQVLMSTRKYQTHTFAHLQNHLKKSLFGTFGEQTNLNCVSGSSHFSSWSTKDGKRVRITPVPRSSLDNPILRHRPARFPLAKIRERPRLESNPFRLDGRANPLRLQGKEIFQGDMHCGREGLGSHGQDLGHYYLPMCTYSYLSLEDTGKKTDIDTVKTQSTE</sequence>
<comment type="caution">
    <text evidence="1">The sequence shown here is derived from an EMBL/GenBank/DDBJ whole genome shotgun (WGS) entry which is preliminary data.</text>
</comment>
<accession>A0ABQ9G2T0</accession>
<keyword evidence="2" id="KW-1185">Reference proteome</keyword>
<gene>
    <name evidence="1" type="ORF">PR048_032651</name>
</gene>
<evidence type="ECO:0000313" key="1">
    <source>
        <dbReference type="EMBL" id="KAJ8866790.1"/>
    </source>
</evidence>
<name>A0ABQ9G2T0_9NEOP</name>
<reference evidence="1 2" key="1">
    <citation type="submission" date="2023-02" db="EMBL/GenBank/DDBJ databases">
        <title>LHISI_Scaffold_Assembly.</title>
        <authorList>
            <person name="Stuart O.P."/>
            <person name="Cleave R."/>
            <person name="Magrath M.J.L."/>
            <person name="Mikheyev A.S."/>
        </authorList>
    </citation>
    <scope>NUCLEOTIDE SEQUENCE [LARGE SCALE GENOMIC DNA]</scope>
    <source>
        <strain evidence="1">Daus_M_001</strain>
        <tissue evidence="1">Leg muscle</tissue>
    </source>
</reference>